<dbReference type="Gene3D" id="1.10.10.10">
    <property type="entry name" value="Winged helix-like DNA-binding domain superfamily/Winged helix DNA-binding domain"/>
    <property type="match status" value="1"/>
</dbReference>
<evidence type="ECO:0000256" key="5">
    <source>
        <dbReference type="ARBA" id="ARBA00023163"/>
    </source>
</evidence>
<dbReference type="GO" id="GO:0006352">
    <property type="term" value="P:DNA-templated transcription initiation"/>
    <property type="evidence" value="ECO:0007669"/>
    <property type="project" value="InterPro"/>
</dbReference>
<dbReference type="RefSeq" id="WP_073044687.1">
    <property type="nucleotide sequence ID" value="NZ_FQUO01000011.1"/>
</dbReference>
<name>A0A1M5DZG6_9BACT</name>
<feature type="domain" description="RNA polymerase sigma factor 70 region 4 type 2" evidence="7">
    <location>
        <begin position="126"/>
        <end position="167"/>
    </location>
</feature>
<dbReference type="SUPFAM" id="SSF88946">
    <property type="entry name" value="Sigma2 domain of RNA polymerase sigma factors"/>
    <property type="match status" value="1"/>
</dbReference>
<organism evidence="8 9">
    <name type="scientific">Cnuella takakiae</name>
    <dbReference type="NCBI Taxonomy" id="1302690"/>
    <lineage>
        <taxon>Bacteria</taxon>
        <taxon>Pseudomonadati</taxon>
        <taxon>Bacteroidota</taxon>
        <taxon>Chitinophagia</taxon>
        <taxon>Chitinophagales</taxon>
        <taxon>Chitinophagaceae</taxon>
        <taxon>Cnuella</taxon>
    </lineage>
</organism>
<dbReference type="SUPFAM" id="SSF88659">
    <property type="entry name" value="Sigma3 and sigma4 domains of RNA polymerase sigma factors"/>
    <property type="match status" value="1"/>
</dbReference>
<keyword evidence="5" id="KW-0804">Transcription</keyword>
<dbReference type="AlphaFoldDB" id="A0A1M5DZG6"/>
<feature type="domain" description="RNA polymerase sigma-70 region 2" evidence="6">
    <location>
        <begin position="27"/>
        <end position="93"/>
    </location>
</feature>
<evidence type="ECO:0000256" key="3">
    <source>
        <dbReference type="ARBA" id="ARBA00023082"/>
    </source>
</evidence>
<reference evidence="8 9" key="1">
    <citation type="submission" date="2016-11" db="EMBL/GenBank/DDBJ databases">
        <authorList>
            <person name="Jaros S."/>
            <person name="Januszkiewicz K."/>
            <person name="Wedrychowicz H."/>
        </authorList>
    </citation>
    <scope>NUCLEOTIDE SEQUENCE [LARGE SCALE GENOMIC DNA]</scope>
    <source>
        <strain evidence="8 9">DSM 26897</strain>
    </source>
</reference>
<dbReference type="InterPro" id="IPR014284">
    <property type="entry name" value="RNA_pol_sigma-70_dom"/>
</dbReference>
<dbReference type="PANTHER" id="PTHR43133:SF8">
    <property type="entry name" value="RNA POLYMERASE SIGMA FACTOR HI_1459-RELATED"/>
    <property type="match status" value="1"/>
</dbReference>
<dbReference type="InterPro" id="IPR013325">
    <property type="entry name" value="RNA_pol_sigma_r2"/>
</dbReference>
<dbReference type="InterPro" id="IPR036388">
    <property type="entry name" value="WH-like_DNA-bd_sf"/>
</dbReference>
<gene>
    <name evidence="8" type="ORF">SAMN05444008_111139</name>
</gene>
<keyword evidence="3" id="KW-0731">Sigma factor</keyword>
<evidence type="ECO:0000313" key="8">
    <source>
        <dbReference type="EMBL" id="SHF72231.1"/>
    </source>
</evidence>
<dbReference type="Gene3D" id="1.10.1740.10">
    <property type="match status" value="1"/>
</dbReference>
<dbReference type="STRING" id="1302690.BUE76_19525"/>
<evidence type="ECO:0000256" key="4">
    <source>
        <dbReference type="ARBA" id="ARBA00023125"/>
    </source>
</evidence>
<dbReference type="GO" id="GO:0016987">
    <property type="term" value="F:sigma factor activity"/>
    <property type="evidence" value="ECO:0007669"/>
    <property type="project" value="UniProtKB-KW"/>
</dbReference>
<comment type="similarity">
    <text evidence="1">Belongs to the sigma-70 factor family. ECF subfamily.</text>
</comment>
<dbReference type="InterPro" id="IPR007627">
    <property type="entry name" value="RNA_pol_sigma70_r2"/>
</dbReference>
<accession>A0A1M5DZG6</accession>
<dbReference type="InterPro" id="IPR013249">
    <property type="entry name" value="RNA_pol_sigma70_r4_t2"/>
</dbReference>
<dbReference type="GO" id="GO:0003677">
    <property type="term" value="F:DNA binding"/>
    <property type="evidence" value="ECO:0007669"/>
    <property type="project" value="UniProtKB-KW"/>
</dbReference>
<protein>
    <submittedName>
        <fullName evidence="8">RNA polymerase sigma-70 factor, ECF subfamily</fullName>
    </submittedName>
</protein>
<dbReference type="CDD" id="cd06171">
    <property type="entry name" value="Sigma70_r4"/>
    <property type="match status" value="1"/>
</dbReference>
<dbReference type="InterPro" id="IPR039425">
    <property type="entry name" value="RNA_pol_sigma-70-like"/>
</dbReference>
<evidence type="ECO:0000256" key="2">
    <source>
        <dbReference type="ARBA" id="ARBA00023015"/>
    </source>
</evidence>
<dbReference type="NCBIfam" id="TIGR02937">
    <property type="entry name" value="sigma70-ECF"/>
    <property type="match status" value="1"/>
</dbReference>
<dbReference type="PANTHER" id="PTHR43133">
    <property type="entry name" value="RNA POLYMERASE ECF-TYPE SIGMA FACTO"/>
    <property type="match status" value="1"/>
</dbReference>
<dbReference type="Pfam" id="PF08281">
    <property type="entry name" value="Sigma70_r4_2"/>
    <property type="match status" value="1"/>
</dbReference>
<dbReference type="EMBL" id="FQUO01000011">
    <property type="protein sequence ID" value="SHF72231.1"/>
    <property type="molecule type" value="Genomic_DNA"/>
</dbReference>
<keyword evidence="4" id="KW-0238">DNA-binding</keyword>
<dbReference type="InterPro" id="IPR013324">
    <property type="entry name" value="RNA_pol_sigma_r3/r4-like"/>
</dbReference>
<keyword evidence="9" id="KW-1185">Reference proteome</keyword>
<evidence type="ECO:0000259" key="6">
    <source>
        <dbReference type="Pfam" id="PF04542"/>
    </source>
</evidence>
<dbReference type="Pfam" id="PF04542">
    <property type="entry name" value="Sigma70_r2"/>
    <property type="match status" value="1"/>
</dbReference>
<proteinExistence type="inferred from homology"/>
<dbReference type="Proteomes" id="UP000184368">
    <property type="component" value="Unassembled WGS sequence"/>
</dbReference>
<sequence length="185" mass="21661">MVATTQLSDEELVLQVRLGCERSFTLLLRRHQPLLNRIACRYVKDFMLAEDLVQEISIRMYTAIRAGRYSEEGKFVVWLKRVGRNICLDYLRKPSLPCIHPEVLPEVHQVHAPSPEDLLIARQTHQQVRKLVTQLPDTLRQVVYYRHYEEISYKEIAAKMGTSINTSLGRMRYGLKHLRNGYLLQ</sequence>
<evidence type="ECO:0000259" key="7">
    <source>
        <dbReference type="Pfam" id="PF08281"/>
    </source>
</evidence>
<evidence type="ECO:0000256" key="1">
    <source>
        <dbReference type="ARBA" id="ARBA00010641"/>
    </source>
</evidence>
<evidence type="ECO:0000313" key="9">
    <source>
        <dbReference type="Proteomes" id="UP000184368"/>
    </source>
</evidence>
<dbReference type="OrthoDB" id="1453134at2"/>
<keyword evidence="2" id="KW-0805">Transcription regulation</keyword>